<dbReference type="Pfam" id="PF13487">
    <property type="entry name" value="HD_5"/>
    <property type="match status" value="1"/>
</dbReference>
<dbReference type="Pfam" id="PF23023">
    <property type="entry name" value="Anti-Pycsar_Apyc1"/>
    <property type="match status" value="1"/>
</dbReference>
<gene>
    <name evidence="2" type="ORF">CRV04_02365</name>
</gene>
<dbReference type="PROSITE" id="PS51832">
    <property type="entry name" value="HD_GYP"/>
    <property type="match status" value="2"/>
</dbReference>
<name>A0A4Q0XTH2_9BACT</name>
<keyword evidence="3" id="KW-1185">Reference proteome</keyword>
<protein>
    <submittedName>
        <fullName evidence="2">Phosphohydrolase</fullName>
    </submittedName>
</protein>
<dbReference type="AlphaFoldDB" id="A0A4Q0XTH2"/>
<dbReference type="InterPro" id="IPR029016">
    <property type="entry name" value="GAF-like_dom_sf"/>
</dbReference>
<dbReference type="SUPFAM" id="SSF109604">
    <property type="entry name" value="HD-domain/PDEase-like"/>
    <property type="match status" value="1"/>
</dbReference>
<dbReference type="InterPro" id="IPR003018">
    <property type="entry name" value="GAF"/>
</dbReference>
<dbReference type="Gene3D" id="3.60.15.10">
    <property type="entry name" value="Ribonuclease Z/Hydroxyacylglutathione hydrolase-like"/>
    <property type="match status" value="1"/>
</dbReference>
<dbReference type="OrthoDB" id="9769359at2"/>
<dbReference type="SMART" id="SM00471">
    <property type="entry name" value="HDc"/>
    <property type="match status" value="1"/>
</dbReference>
<dbReference type="InterPro" id="IPR003607">
    <property type="entry name" value="HD/PDEase_dom"/>
</dbReference>
<dbReference type="GO" id="GO:0004115">
    <property type="term" value="F:3',5'-cyclic-AMP phosphodiesterase activity"/>
    <property type="evidence" value="ECO:0007669"/>
    <property type="project" value="InterPro"/>
</dbReference>
<dbReference type="PANTHER" id="PTHR43155">
    <property type="entry name" value="CYCLIC DI-GMP PHOSPHODIESTERASE PA4108-RELATED"/>
    <property type="match status" value="1"/>
</dbReference>
<dbReference type="InterPro" id="IPR000396">
    <property type="entry name" value="Pdiesterase2"/>
</dbReference>
<sequence>MSNTIKILGAFGSKGVNFNSTCLQIDKHILIDAGNILAGLGDDAKYINHIFLSHSHLDHLIDIPFFIDTFFTHRQTPLYIYGRQKTLDDLHQYILNNDIWPDFTKIELINKQHNAIVFKPIELGETITFENCSLKAIENNHTESSCGYVITKNGVATLFSSDTYLCDPLIEEINSNNIIKSAIFDVSFPSSFKQLALASKHLTPALLKEQLSLLKREDVRIYVNHLKPSFYDTITNEINDLELLLNDGMILKDGDIIDLTNQEPIINECGVKPKDIKELIEIGHSLTSEKNFDVLMEKILIAAKNFTDSDAGTLYLMDEEDNHLQFTVVQTDSLNIKMGGTQDEITWPALPLYIDDKPNKQMVAALCALENKLINIHDVYNEVGFNFEGTKNFDKSTGYRTKSMLVVPMIGHEGDVIGVLQLLNKKDAKGETITYTRDDEKLIQSMASQAAISISNRQLIDGLEGLLNSFMKSIAAAIDEKSPYTGGHIGRVAQISEMIVNAINEDDGVYKDKFFNEDEIKEIKIAAWMHDIGKITTPEYVVDKARKLQTIHDRISEIQTRFELLKTQQHIELLKGNIDEKSYQKTLQTLDEEFAFIKQSNVGGEFMKDEDLARIEQIAQRTVTINGEDRPLLSENEVYNLSIRKGTLTNEERHVINNHALISIKMLESLPFPKKLKRVPMIAGGHHEKICGGGYPFNLKGDEITFEARILAVADIFEALTAHDRPYKDANSLNQSLRILSFMAKDQELDKDIIKFFVSKGLHMEYAKMNLKESQMDEVTVDFEQL</sequence>
<dbReference type="SUPFAM" id="SSF56281">
    <property type="entry name" value="Metallo-hydrolase/oxidoreductase"/>
    <property type="match status" value="1"/>
</dbReference>
<evidence type="ECO:0000313" key="2">
    <source>
        <dbReference type="EMBL" id="RXJ60877.1"/>
    </source>
</evidence>
<dbReference type="SUPFAM" id="SSF55781">
    <property type="entry name" value="GAF domain-like"/>
    <property type="match status" value="1"/>
</dbReference>
<accession>A0A4Q0XTH2</accession>
<dbReference type="Proteomes" id="UP000290657">
    <property type="component" value="Unassembled WGS sequence"/>
</dbReference>
<dbReference type="InterPro" id="IPR036866">
    <property type="entry name" value="RibonucZ/Hydroxyglut_hydro"/>
</dbReference>
<reference evidence="2 3" key="1">
    <citation type="submission" date="2017-10" db="EMBL/GenBank/DDBJ databases">
        <title>Genomics of the genus Arcobacter.</title>
        <authorList>
            <person name="Perez-Cataluna A."/>
            <person name="Figueras M.J."/>
        </authorList>
    </citation>
    <scope>NUCLEOTIDE SEQUENCE [LARGE SCALE GENOMIC DNA]</scope>
    <source>
        <strain evidence="2 3">CECT 8987</strain>
    </source>
</reference>
<dbReference type="SMART" id="SM00065">
    <property type="entry name" value="GAF"/>
    <property type="match status" value="1"/>
</dbReference>
<dbReference type="Gene3D" id="1.10.3210.10">
    <property type="entry name" value="Hypothetical protein af1432"/>
    <property type="match status" value="2"/>
</dbReference>
<dbReference type="CDD" id="cd00077">
    <property type="entry name" value="HDc"/>
    <property type="match status" value="1"/>
</dbReference>
<proteinExistence type="predicted"/>
<keyword evidence="2" id="KW-0378">Hydrolase</keyword>
<dbReference type="RefSeq" id="WP_128995013.1">
    <property type="nucleotide sequence ID" value="NZ_PDKN01000001.1"/>
</dbReference>
<organism evidence="2 3">
    <name type="scientific">Candidatus Marinarcus aquaticus</name>
    <dbReference type="NCBI Taxonomy" id="2044504"/>
    <lineage>
        <taxon>Bacteria</taxon>
        <taxon>Pseudomonadati</taxon>
        <taxon>Campylobacterota</taxon>
        <taxon>Epsilonproteobacteria</taxon>
        <taxon>Campylobacterales</taxon>
        <taxon>Arcobacteraceae</taxon>
        <taxon>Candidatus Marinarcus</taxon>
    </lineage>
</organism>
<dbReference type="InterPro" id="IPR006674">
    <property type="entry name" value="HD_domain"/>
</dbReference>
<dbReference type="InterPro" id="IPR037522">
    <property type="entry name" value="HD_GYP_dom"/>
</dbReference>
<dbReference type="PRINTS" id="PR00388">
    <property type="entry name" value="PDIESTERASE2"/>
</dbReference>
<dbReference type="Pfam" id="PF01590">
    <property type="entry name" value="GAF"/>
    <property type="match status" value="1"/>
</dbReference>
<evidence type="ECO:0000259" key="1">
    <source>
        <dbReference type="PROSITE" id="PS51832"/>
    </source>
</evidence>
<dbReference type="Pfam" id="PF01966">
    <property type="entry name" value="HD"/>
    <property type="match status" value="1"/>
</dbReference>
<dbReference type="EMBL" id="PDKN01000001">
    <property type="protein sequence ID" value="RXJ60877.1"/>
    <property type="molecule type" value="Genomic_DNA"/>
</dbReference>
<feature type="domain" description="HD-GYP" evidence="1">
    <location>
        <begin position="463"/>
        <end position="548"/>
    </location>
</feature>
<dbReference type="PANTHER" id="PTHR43155:SF2">
    <property type="entry name" value="CYCLIC DI-GMP PHOSPHODIESTERASE PA4108"/>
    <property type="match status" value="1"/>
</dbReference>
<feature type="domain" description="HD-GYP" evidence="1">
    <location>
        <begin position="564"/>
        <end position="773"/>
    </location>
</feature>
<comment type="caution">
    <text evidence="2">The sequence shown here is derived from an EMBL/GenBank/DDBJ whole genome shotgun (WGS) entry which is preliminary data.</text>
</comment>
<dbReference type="Gene3D" id="3.30.450.40">
    <property type="match status" value="1"/>
</dbReference>
<evidence type="ECO:0000313" key="3">
    <source>
        <dbReference type="Proteomes" id="UP000290657"/>
    </source>
</evidence>
<dbReference type="GO" id="GO:0006198">
    <property type="term" value="P:cAMP catabolic process"/>
    <property type="evidence" value="ECO:0007669"/>
    <property type="project" value="InterPro"/>
</dbReference>